<comment type="caution">
    <text evidence="2">The sequence shown here is derived from an EMBL/GenBank/DDBJ whole genome shotgun (WGS) entry which is preliminary data.</text>
</comment>
<evidence type="ECO:0000313" key="2">
    <source>
        <dbReference type="EMBL" id="KAG2482936.1"/>
    </source>
</evidence>
<organism evidence="2 3">
    <name type="scientific">Edaphochlamys debaryana</name>
    <dbReference type="NCBI Taxonomy" id="47281"/>
    <lineage>
        <taxon>Eukaryota</taxon>
        <taxon>Viridiplantae</taxon>
        <taxon>Chlorophyta</taxon>
        <taxon>core chlorophytes</taxon>
        <taxon>Chlorophyceae</taxon>
        <taxon>CS clade</taxon>
        <taxon>Chlamydomonadales</taxon>
        <taxon>Chlamydomonadales incertae sedis</taxon>
        <taxon>Edaphochlamys</taxon>
    </lineage>
</organism>
<keyword evidence="3" id="KW-1185">Reference proteome</keyword>
<reference evidence="2" key="1">
    <citation type="journal article" date="2020" name="bioRxiv">
        <title>Comparative genomics of Chlamydomonas.</title>
        <authorList>
            <person name="Craig R.J."/>
            <person name="Hasan A.R."/>
            <person name="Ness R.W."/>
            <person name="Keightley P.D."/>
        </authorList>
    </citation>
    <scope>NUCLEOTIDE SEQUENCE</scope>
    <source>
        <strain evidence="2">CCAP 11/70</strain>
    </source>
</reference>
<protein>
    <recommendedName>
        <fullName evidence="1">SnoaL-like domain-containing protein</fullName>
    </recommendedName>
</protein>
<dbReference type="EMBL" id="JAEHOE010000196">
    <property type="protein sequence ID" value="KAG2482936.1"/>
    <property type="molecule type" value="Genomic_DNA"/>
</dbReference>
<dbReference type="Proteomes" id="UP000612055">
    <property type="component" value="Unassembled WGS sequence"/>
</dbReference>
<dbReference type="PANTHER" id="PTHR41252">
    <property type="entry name" value="BLR2505 PROTEIN"/>
    <property type="match status" value="1"/>
</dbReference>
<dbReference type="AlphaFoldDB" id="A0A836BN72"/>
<dbReference type="PANTHER" id="PTHR41252:SF1">
    <property type="entry name" value="BLR2505 PROTEIN"/>
    <property type="match status" value="1"/>
</dbReference>
<dbReference type="Gene3D" id="3.10.450.50">
    <property type="match status" value="1"/>
</dbReference>
<dbReference type="PROSITE" id="PS51318">
    <property type="entry name" value="TAT"/>
    <property type="match status" value="1"/>
</dbReference>
<dbReference type="OrthoDB" id="538402at2759"/>
<evidence type="ECO:0000259" key="1">
    <source>
        <dbReference type="Pfam" id="PF12680"/>
    </source>
</evidence>
<dbReference type="SUPFAM" id="SSF54427">
    <property type="entry name" value="NTF2-like"/>
    <property type="match status" value="1"/>
</dbReference>
<proteinExistence type="predicted"/>
<dbReference type="InterPro" id="IPR037401">
    <property type="entry name" value="SnoaL-like"/>
</dbReference>
<dbReference type="InterPro" id="IPR032710">
    <property type="entry name" value="NTF2-like_dom_sf"/>
</dbReference>
<dbReference type="Pfam" id="PF12680">
    <property type="entry name" value="SnoaL_2"/>
    <property type="match status" value="1"/>
</dbReference>
<sequence length="194" mass="20200">MPMPRSRLVIRASATPAGAQEQGTSKRREVLGALSLASAGSVLSGVAAPLLPSAIAAPDPAAVLLDAYAKFGDFQASGDPAKYKVFETTFTDDISWESNVNGGFKGKGKADVARFFKFVNTYNAISKFEPFKLVAQGNEVVSLVNLAGKGALTGTQYSTTVVHVATISPDGKIAKFREICDSALINAALGAPAF</sequence>
<accession>A0A836BN72</accession>
<evidence type="ECO:0000313" key="3">
    <source>
        <dbReference type="Proteomes" id="UP000612055"/>
    </source>
</evidence>
<name>A0A836BN72_9CHLO</name>
<dbReference type="InterPro" id="IPR006311">
    <property type="entry name" value="TAT_signal"/>
</dbReference>
<gene>
    <name evidence="2" type="ORF">HYH03_018161</name>
</gene>
<feature type="domain" description="SnoaL-like" evidence="1">
    <location>
        <begin position="84"/>
        <end position="175"/>
    </location>
</feature>